<organism evidence="3 4">
    <name type="scientific">Seonamhaeicola maritimus</name>
    <dbReference type="NCBI Taxonomy" id="2591822"/>
    <lineage>
        <taxon>Bacteria</taxon>
        <taxon>Pseudomonadati</taxon>
        <taxon>Bacteroidota</taxon>
        <taxon>Flavobacteriia</taxon>
        <taxon>Flavobacteriales</taxon>
        <taxon>Flavobacteriaceae</taxon>
    </lineage>
</organism>
<dbReference type="Proteomes" id="UP000321080">
    <property type="component" value="Unassembled WGS sequence"/>
</dbReference>
<dbReference type="RefSeq" id="WP_147766036.1">
    <property type="nucleotide sequence ID" value="NZ_VRKQ01000008.1"/>
</dbReference>
<evidence type="ECO:0000313" key="3">
    <source>
        <dbReference type="EMBL" id="TXG38664.1"/>
    </source>
</evidence>
<keyword evidence="4" id="KW-1185">Reference proteome</keyword>
<evidence type="ECO:0000259" key="2">
    <source>
        <dbReference type="Pfam" id="PF13648"/>
    </source>
</evidence>
<feature type="chain" id="PRO_5022829583" evidence="1">
    <location>
        <begin position="28"/>
        <end position="157"/>
    </location>
</feature>
<dbReference type="OrthoDB" id="5510929at2"/>
<feature type="signal peptide" evidence="1">
    <location>
        <begin position="1"/>
        <end position="27"/>
    </location>
</feature>
<name>A0A5C7GK51_9FLAO</name>
<evidence type="ECO:0000313" key="4">
    <source>
        <dbReference type="Proteomes" id="UP000321080"/>
    </source>
</evidence>
<gene>
    <name evidence="3" type="ORF">FUA22_01925</name>
</gene>
<protein>
    <submittedName>
        <fullName evidence="3">Lipocalin family protein</fullName>
    </submittedName>
</protein>
<dbReference type="AlphaFoldDB" id="A0A5C7GK51"/>
<dbReference type="EMBL" id="VRKQ01000008">
    <property type="protein sequence ID" value="TXG38664.1"/>
    <property type="molecule type" value="Genomic_DNA"/>
</dbReference>
<dbReference type="Pfam" id="PF13648">
    <property type="entry name" value="Lipocalin_4"/>
    <property type="match status" value="1"/>
</dbReference>
<comment type="caution">
    <text evidence="3">The sequence shown here is derived from an EMBL/GenBank/DDBJ whole genome shotgun (WGS) entry which is preliminary data.</text>
</comment>
<accession>A0A5C7GK51</accession>
<dbReference type="InterPro" id="IPR024311">
    <property type="entry name" value="Lipocalin-like"/>
</dbReference>
<proteinExistence type="predicted"/>
<reference evidence="3 4" key="1">
    <citation type="submission" date="2019-08" db="EMBL/GenBank/DDBJ databases">
        <title>Seonamhaeicola sediminis sp. nov., isolated from marine sediment.</title>
        <authorList>
            <person name="Cao W.R."/>
        </authorList>
    </citation>
    <scope>NUCLEOTIDE SEQUENCE [LARGE SCALE GENOMIC DNA]</scope>
    <source>
        <strain evidence="3 4">1505</strain>
    </source>
</reference>
<keyword evidence="1" id="KW-0732">Signal</keyword>
<sequence>MKTKHAFFLGLLISFILCLGCSKSDDATDAEKTLEEQFIGIWKPIKFVAACSSGSSETEIYSTCEQTGRLTINANGNWAETYFYEYTDNMCEEDGVSNGTWKIVNGKLIVNESEFEEAEVTFFEISGNTLKVGQYDDDYPCGADDTSSYYYKEYIKI</sequence>
<evidence type="ECO:0000256" key="1">
    <source>
        <dbReference type="SAM" id="SignalP"/>
    </source>
</evidence>
<feature type="domain" description="Lipocalin-like" evidence="2">
    <location>
        <begin position="39"/>
        <end position="131"/>
    </location>
</feature>